<evidence type="ECO:0000313" key="9">
    <source>
        <dbReference type="EMBL" id="OXA63916.1"/>
    </source>
</evidence>
<keyword evidence="6 8" id="KW-0560">Oxidoreductase</keyword>
<dbReference type="InterPro" id="IPR020946">
    <property type="entry name" value="Flavin_mOase-like"/>
</dbReference>
<keyword evidence="10" id="KW-1185">Reference proteome</keyword>
<dbReference type="EC" id="1.-.-.-" evidence="8"/>
<dbReference type="Proteomes" id="UP000198287">
    <property type="component" value="Unassembled WGS sequence"/>
</dbReference>
<evidence type="ECO:0000256" key="5">
    <source>
        <dbReference type="ARBA" id="ARBA00022857"/>
    </source>
</evidence>
<dbReference type="GO" id="GO:0004499">
    <property type="term" value="F:N,N-dimethylaniline monooxygenase activity"/>
    <property type="evidence" value="ECO:0007669"/>
    <property type="project" value="InterPro"/>
</dbReference>
<accession>A0A226F4S9</accession>
<dbReference type="GO" id="GO:0050660">
    <property type="term" value="F:flavin adenine dinucleotide binding"/>
    <property type="evidence" value="ECO:0007669"/>
    <property type="project" value="InterPro"/>
</dbReference>
<protein>
    <recommendedName>
        <fullName evidence="8">Flavin-containing monooxygenase</fullName>
        <ecNumber evidence="8">1.-.-.-</ecNumber>
    </recommendedName>
</protein>
<comment type="cofactor">
    <cofactor evidence="1 8">
        <name>FAD</name>
        <dbReference type="ChEBI" id="CHEBI:57692"/>
    </cofactor>
</comment>
<comment type="caution">
    <text evidence="9">The sequence shown here is derived from an EMBL/GenBank/DDBJ whole genome shotgun (WGS) entry which is preliminary data.</text>
</comment>
<dbReference type="GO" id="GO:0050661">
    <property type="term" value="F:NADP binding"/>
    <property type="evidence" value="ECO:0007669"/>
    <property type="project" value="InterPro"/>
</dbReference>
<evidence type="ECO:0000256" key="1">
    <source>
        <dbReference type="ARBA" id="ARBA00001974"/>
    </source>
</evidence>
<gene>
    <name evidence="9" type="ORF">Fcan01_00984</name>
</gene>
<comment type="similarity">
    <text evidence="8">Belongs to the FMO family.</text>
</comment>
<evidence type="ECO:0000256" key="4">
    <source>
        <dbReference type="ARBA" id="ARBA00022827"/>
    </source>
</evidence>
<dbReference type="SUPFAM" id="SSF51905">
    <property type="entry name" value="FAD/NAD(P)-binding domain"/>
    <property type="match status" value="2"/>
</dbReference>
<organism evidence="9 10">
    <name type="scientific">Folsomia candida</name>
    <name type="common">Springtail</name>
    <dbReference type="NCBI Taxonomy" id="158441"/>
    <lineage>
        <taxon>Eukaryota</taxon>
        <taxon>Metazoa</taxon>
        <taxon>Ecdysozoa</taxon>
        <taxon>Arthropoda</taxon>
        <taxon>Hexapoda</taxon>
        <taxon>Collembola</taxon>
        <taxon>Entomobryomorpha</taxon>
        <taxon>Isotomoidea</taxon>
        <taxon>Isotomidae</taxon>
        <taxon>Proisotominae</taxon>
        <taxon>Folsomia</taxon>
    </lineage>
</organism>
<dbReference type="PANTHER" id="PTHR43098">
    <property type="entry name" value="L-ORNITHINE N(5)-MONOOXYGENASE-RELATED"/>
    <property type="match status" value="1"/>
</dbReference>
<dbReference type="Gene3D" id="3.50.50.60">
    <property type="entry name" value="FAD/NAD(P)-binding domain"/>
    <property type="match status" value="2"/>
</dbReference>
<keyword evidence="7 8" id="KW-0503">Monooxygenase</keyword>
<comment type="similarity">
    <text evidence="2">Belongs to the FAD-binding monooxygenase family.</text>
</comment>
<evidence type="ECO:0000256" key="2">
    <source>
        <dbReference type="ARBA" id="ARBA00010139"/>
    </source>
</evidence>
<evidence type="ECO:0000256" key="6">
    <source>
        <dbReference type="ARBA" id="ARBA00023002"/>
    </source>
</evidence>
<dbReference type="AlphaFoldDB" id="A0A226F4S9"/>
<reference evidence="9 10" key="1">
    <citation type="submission" date="2015-12" db="EMBL/GenBank/DDBJ databases">
        <title>The genome of Folsomia candida.</title>
        <authorList>
            <person name="Faddeeva A."/>
            <person name="Derks M.F."/>
            <person name="Anvar Y."/>
            <person name="Smit S."/>
            <person name="Van Straalen N."/>
            <person name="Roelofs D."/>
        </authorList>
    </citation>
    <scope>NUCLEOTIDE SEQUENCE [LARGE SCALE GENOMIC DNA]</scope>
    <source>
        <strain evidence="9 10">VU population</strain>
        <tissue evidence="9">Whole body</tissue>
    </source>
</reference>
<evidence type="ECO:0000256" key="7">
    <source>
        <dbReference type="ARBA" id="ARBA00023033"/>
    </source>
</evidence>
<dbReference type="Pfam" id="PF00743">
    <property type="entry name" value="FMO-like"/>
    <property type="match status" value="1"/>
</dbReference>
<sequence length="545" mass="62046">MSDTTILDALVVGAGFSGIHTLWKLRKLGFSVKIYETGNGLGGTWWWNRYPGARVDSETPIYQLSEETEVWSDFEWRERFPGREELQRYFNHADKKLGLRKDVVFNTCVTEAAWDESRHVWIVKTNTGLTTLARHLILCTGFAAKRFTPNFPGLEKFKGVIHHSGVWPEEGVNFEGKKVAIIGTGASGVQIIQEIGPVVKHLTVYQRTPNLAIPMRQKYLKDDVNSSLWKFPEISRYPEIFRKLKDTFGALIIDLDFTEKKFDSSSKQERLALYQYLWDYGGFSFWLAGFKDIFYVQEANDEVYDFWSENIRARIDDPVKKDLLAPKKAPHAWGTKRPCLEQAYYEVYNQPNVDLINVKESPILEITETGVKTKNEGVIDVDVLILATGFDSVTGGILDIKITNGEGVTIQEKWRGENGTETYLGLSTNGFPNTYWFYGPHGPTAFSNGPTSGGLQADWVVDLMVKMREEGKTRVEAQKPSEKEWTKALRDEWYSSLFPPTDSWYQGANIPGKKREPLNYLGGIPAYIEELEKSKNNNYAGFTIV</sequence>
<dbReference type="PANTHER" id="PTHR43098:SF3">
    <property type="entry name" value="L-ORNITHINE N(5)-MONOOXYGENASE-RELATED"/>
    <property type="match status" value="1"/>
</dbReference>
<keyword evidence="4 8" id="KW-0274">FAD</keyword>
<keyword evidence="3 8" id="KW-0285">Flavoprotein</keyword>
<keyword evidence="5" id="KW-0521">NADP</keyword>
<evidence type="ECO:0000313" key="10">
    <source>
        <dbReference type="Proteomes" id="UP000198287"/>
    </source>
</evidence>
<name>A0A226F4S9_FOLCA</name>
<dbReference type="InterPro" id="IPR050775">
    <property type="entry name" value="FAD-binding_Monooxygenases"/>
</dbReference>
<evidence type="ECO:0000256" key="8">
    <source>
        <dbReference type="RuleBase" id="RU361177"/>
    </source>
</evidence>
<proteinExistence type="inferred from homology"/>
<evidence type="ECO:0000256" key="3">
    <source>
        <dbReference type="ARBA" id="ARBA00022630"/>
    </source>
</evidence>
<dbReference type="EMBL" id="LNIX01000001">
    <property type="protein sequence ID" value="OXA63916.1"/>
    <property type="molecule type" value="Genomic_DNA"/>
</dbReference>
<dbReference type="OrthoDB" id="66881at2759"/>
<dbReference type="InterPro" id="IPR036188">
    <property type="entry name" value="FAD/NAD-bd_sf"/>
</dbReference>